<sequence length="299" mass="32674">MESLLSLSFDYLSSYDGIKIKKGLRQLEGLLAQICLSRTPTSDRRSSVVANGACKQTTKELSSLKDDPAFREFFKLQEGFEWNGTPATNPPPSPWLQSSANIIHYTIVAIRLIACLERLLSKASNGQNDLLIVSTLELLQGTLLIHPPSRSLFAREIYMNLLLDLLDPTCCPAIQSSTLLTLVTALLATPANTRTFETLDGLLTVTSLFKSRGTSREVKMKVVEFLYFYLMPETPVLNGAGGGLHRSPSKRLGGGEGGGRQAGTKTTEEKQGLLGRHLSNVEDLVEDLRESAPFGTCLV</sequence>
<organism evidence="2 3">
    <name type="scientific">Alectoria fallacina</name>
    <dbReference type="NCBI Taxonomy" id="1903189"/>
    <lineage>
        <taxon>Eukaryota</taxon>
        <taxon>Fungi</taxon>
        <taxon>Dikarya</taxon>
        <taxon>Ascomycota</taxon>
        <taxon>Pezizomycotina</taxon>
        <taxon>Lecanoromycetes</taxon>
        <taxon>OSLEUM clade</taxon>
        <taxon>Lecanoromycetidae</taxon>
        <taxon>Lecanorales</taxon>
        <taxon>Lecanorineae</taxon>
        <taxon>Parmeliaceae</taxon>
        <taxon>Alectoria</taxon>
    </lineage>
</organism>
<feature type="compositionally biased region" description="Gly residues" evidence="1">
    <location>
        <begin position="252"/>
        <end position="261"/>
    </location>
</feature>
<evidence type="ECO:0000313" key="3">
    <source>
        <dbReference type="Proteomes" id="UP000664203"/>
    </source>
</evidence>
<dbReference type="InterPro" id="IPR012535">
    <property type="entry name" value="Cell_div_Cdc14"/>
</dbReference>
<keyword evidence="3" id="KW-1185">Reference proteome</keyword>
<protein>
    <recommendedName>
        <fullName evidence="4">Cell division control protein 14</fullName>
    </recommendedName>
</protein>
<proteinExistence type="predicted"/>
<evidence type="ECO:0000256" key="1">
    <source>
        <dbReference type="SAM" id="MobiDB-lite"/>
    </source>
</evidence>
<dbReference type="Proteomes" id="UP000664203">
    <property type="component" value="Unassembled WGS sequence"/>
</dbReference>
<dbReference type="AlphaFoldDB" id="A0A8H3ING4"/>
<dbReference type="PANTHER" id="PTHR34065:SF1">
    <property type="entry name" value="CELL DIVISION CONTROL PROTEIN 14"/>
    <property type="match status" value="1"/>
</dbReference>
<dbReference type="PANTHER" id="PTHR34065">
    <property type="entry name" value="CELL DIVISION CONTROL PROTEIN 14"/>
    <property type="match status" value="1"/>
</dbReference>
<accession>A0A8H3ING4</accession>
<gene>
    <name evidence="2" type="ORF">ALECFALPRED_003161</name>
</gene>
<evidence type="ECO:0000313" key="2">
    <source>
        <dbReference type="EMBL" id="CAF9925553.1"/>
    </source>
</evidence>
<name>A0A8H3ING4_9LECA</name>
<dbReference type="Pfam" id="PF08045">
    <property type="entry name" value="CDC14"/>
    <property type="match status" value="2"/>
</dbReference>
<comment type="caution">
    <text evidence="2">The sequence shown here is derived from an EMBL/GenBank/DDBJ whole genome shotgun (WGS) entry which is preliminary data.</text>
</comment>
<feature type="region of interest" description="Disordered" evidence="1">
    <location>
        <begin position="240"/>
        <end position="273"/>
    </location>
</feature>
<reference evidence="2" key="1">
    <citation type="submission" date="2021-03" db="EMBL/GenBank/DDBJ databases">
        <authorList>
            <person name="Tagirdzhanova G."/>
        </authorList>
    </citation>
    <scope>NUCLEOTIDE SEQUENCE</scope>
</reference>
<dbReference type="EMBL" id="CAJPDR010000205">
    <property type="protein sequence ID" value="CAF9925553.1"/>
    <property type="molecule type" value="Genomic_DNA"/>
</dbReference>
<dbReference type="OrthoDB" id="5357220at2759"/>
<evidence type="ECO:0008006" key="4">
    <source>
        <dbReference type="Google" id="ProtNLM"/>
    </source>
</evidence>